<dbReference type="EMBL" id="MU267819">
    <property type="protein sequence ID" value="KAH7908482.1"/>
    <property type="molecule type" value="Genomic_DNA"/>
</dbReference>
<keyword evidence="2" id="KW-1185">Reference proteome</keyword>
<accession>A0ACB8A615</accession>
<reference evidence="1" key="1">
    <citation type="journal article" date="2021" name="New Phytol.">
        <title>Evolutionary innovations through gain and loss of genes in the ectomycorrhizal Boletales.</title>
        <authorList>
            <person name="Wu G."/>
            <person name="Miyauchi S."/>
            <person name="Morin E."/>
            <person name="Kuo A."/>
            <person name="Drula E."/>
            <person name="Varga T."/>
            <person name="Kohler A."/>
            <person name="Feng B."/>
            <person name="Cao Y."/>
            <person name="Lipzen A."/>
            <person name="Daum C."/>
            <person name="Hundley H."/>
            <person name="Pangilinan J."/>
            <person name="Johnson J."/>
            <person name="Barry K."/>
            <person name="LaButti K."/>
            <person name="Ng V."/>
            <person name="Ahrendt S."/>
            <person name="Min B."/>
            <person name="Choi I.G."/>
            <person name="Park H."/>
            <person name="Plett J.M."/>
            <person name="Magnuson J."/>
            <person name="Spatafora J.W."/>
            <person name="Nagy L.G."/>
            <person name="Henrissat B."/>
            <person name="Grigoriev I.V."/>
            <person name="Yang Z.L."/>
            <person name="Xu J."/>
            <person name="Martin F.M."/>
        </authorList>
    </citation>
    <scope>NUCLEOTIDE SEQUENCE</scope>
    <source>
        <strain evidence="1">ATCC 28755</strain>
    </source>
</reference>
<protein>
    <submittedName>
        <fullName evidence="1">Uncharacterized protein</fullName>
    </submittedName>
</protein>
<name>A0ACB8A615_9AGAM</name>
<organism evidence="1 2">
    <name type="scientific">Hygrophoropsis aurantiaca</name>
    <dbReference type="NCBI Taxonomy" id="72124"/>
    <lineage>
        <taxon>Eukaryota</taxon>
        <taxon>Fungi</taxon>
        <taxon>Dikarya</taxon>
        <taxon>Basidiomycota</taxon>
        <taxon>Agaricomycotina</taxon>
        <taxon>Agaricomycetes</taxon>
        <taxon>Agaricomycetidae</taxon>
        <taxon>Boletales</taxon>
        <taxon>Coniophorineae</taxon>
        <taxon>Hygrophoropsidaceae</taxon>
        <taxon>Hygrophoropsis</taxon>
    </lineage>
</organism>
<gene>
    <name evidence="1" type="ORF">BJ138DRAFT_1128425</name>
</gene>
<sequence>MGNYTRHHDTSVRNKLKIVEDEVLELKKQEFDLLTRLRLLQGTITRKRVLAGSLKNSLALVSRLPNEILLACFGQAVQDWVDKNDGADERKIAEMGHSNWEKDIDFKLPCTPIFAISHVSHDWRQLAINDPSLWTNLIITPKFERHWDIFQDFLHRAKGIPIAAKFRSFGPDRTPSSAGILLMEAIMSLLHAQKINELSFLASGPVCSVLLSRMVEQRPRSPPSVGFSRLTTLSIFSLEYSEVLTFSHLRQLLSVIPQLKTLELQPHESLSAADADKSVIALPVLENLTIIDANPFACKLLDSLCAPNVRQLKLLIWDDWIPEVLDITSCLFMNNSNNLQSGLRLPKFPGVRNLTLSSSADYDNLNTNLITAFSQVTHLTLGSPSLFYEIEEPSSPPPPTFQWLQHLTLDFSFDSIYLDLDSRSGFTWLQKPQDQADRRPLLISVFDRSGLMEDANTHLFRYYKELQQYGEFDGSSSRLKEFMRWQADGEPEILG</sequence>
<evidence type="ECO:0000313" key="1">
    <source>
        <dbReference type="EMBL" id="KAH7908482.1"/>
    </source>
</evidence>
<evidence type="ECO:0000313" key="2">
    <source>
        <dbReference type="Proteomes" id="UP000790377"/>
    </source>
</evidence>
<comment type="caution">
    <text evidence="1">The sequence shown here is derived from an EMBL/GenBank/DDBJ whole genome shotgun (WGS) entry which is preliminary data.</text>
</comment>
<dbReference type="Proteomes" id="UP000790377">
    <property type="component" value="Unassembled WGS sequence"/>
</dbReference>
<proteinExistence type="predicted"/>